<gene>
    <name evidence="1" type="ORF">TSUD_292030</name>
</gene>
<accession>A0A2Z6P6J9</accession>
<organism evidence="1 2">
    <name type="scientific">Trifolium subterraneum</name>
    <name type="common">Subterranean clover</name>
    <dbReference type="NCBI Taxonomy" id="3900"/>
    <lineage>
        <taxon>Eukaryota</taxon>
        <taxon>Viridiplantae</taxon>
        <taxon>Streptophyta</taxon>
        <taxon>Embryophyta</taxon>
        <taxon>Tracheophyta</taxon>
        <taxon>Spermatophyta</taxon>
        <taxon>Magnoliopsida</taxon>
        <taxon>eudicotyledons</taxon>
        <taxon>Gunneridae</taxon>
        <taxon>Pentapetalae</taxon>
        <taxon>rosids</taxon>
        <taxon>fabids</taxon>
        <taxon>Fabales</taxon>
        <taxon>Fabaceae</taxon>
        <taxon>Papilionoideae</taxon>
        <taxon>50 kb inversion clade</taxon>
        <taxon>NPAAA clade</taxon>
        <taxon>Hologalegina</taxon>
        <taxon>IRL clade</taxon>
        <taxon>Trifolieae</taxon>
        <taxon>Trifolium</taxon>
    </lineage>
</organism>
<evidence type="ECO:0000313" key="2">
    <source>
        <dbReference type="Proteomes" id="UP000242715"/>
    </source>
</evidence>
<protein>
    <submittedName>
        <fullName evidence="1">Uncharacterized protein</fullName>
    </submittedName>
</protein>
<proteinExistence type="predicted"/>
<evidence type="ECO:0000313" key="1">
    <source>
        <dbReference type="EMBL" id="GAU44810.1"/>
    </source>
</evidence>
<reference evidence="2" key="1">
    <citation type="journal article" date="2017" name="Front. Plant Sci.">
        <title>Climate Clever Clovers: New Paradigm to Reduce the Environmental Footprint of Ruminants by Breeding Low Methanogenic Forages Utilizing Haplotype Variation.</title>
        <authorList>
            <person name="Kaur P."/>
            <person name="Appels R."/>
            <person name="Bayer P.E."/>
            <person name="Keeble-Gagnere G."/>
            <person name="Wang J."/>
            <person name="Hirakawa H."/>
            <person name="Shirasawa K."/>
            <person name="Vercoe P."/>
            <person name="Stefanova K."/>
            <person name="Durmic Z."/>
            <person name="Nichols P."/>
            <person name="Revell C."/>
            <person name="Isobe S.N."/>
            <person name="Edwards D."/>
            <person name="Erskine W."/>
        </authorList>
    </citation>
    <scope>NUCLEOTIDE SEQUENCE [LARGE SCALE GENOMIC DNA]</scope>
    <source>
        <strain evidence="2">cv. Daliak</strain>
    </source>
</reference>
<dbReference type="EMBL" id="DF974073">
    <property type="protein sequence ID" value="GAU44810.1"/>
    <property type="molecule type" value="Genomic_DNA"/>
</dbReference>
<dbReference type="Proteomes" id="UP000242715">
    <property type="component" value="Unassembled WGS sequence"/>
</dbReference>
<dbReference type="AlphaFoldDB" id="A0A2Z6P6J9"/>
<keyword evidence="2" id="KW-1185">Reference proteome</keyword>
<sequence>MGQREAIKSQLSVPNSPCVNPPRNHLPSHFKTTQLLDIPRIWAEFWIHNVEPCSNTSEIPLEVALALQTILAGNDIIWGKFSVMIWMDWCIRTPQKEILVSVICA</sequence>
<name>A0A2Z6P6J9_TRISU</name>